<dbReference type="SMART" id="SM00346">
    <property type="entry name" value="HTH_ICLR"/>
    <property type="match status" value="1"/>
</dbReference>
<dbReference type="InterPro" id="IPR036390">
    <property type="entry name" value="WH_DNA-bd_sf"/>
</dbReference>
<comment type="similarity">
    <text evidence="1">Belongs to the SMP-30/CGR1 family.</text>
</comment>
<dbReference type="Gene3D" id="1.10.10.10">
    <property type="entry name" value="Winged helix-like DNA-binding domain superfamily/Winged helix DNA-binding domain"/>
    <property type="match status" value="1"/>
</dbReference>
<keyword evidence="3" id="KW-0804">Transcription</keyword>
<dbReference type="EMBL" id="JBEPML010000008">
    <property type="protein sequence ID" value="MET3792467.1"/>
    <property type="molecule type" value="Genomic_DNA"/>
</dbReference>
<evidence type="ECO:0000313" key="7">
    <source>
        <dbReference type="Proteomes" id="UP001549076"/>
    </source>
</evidence>
<dbReference type="PANTHER" id="PTHR10907:SF47">
    <property type="entry name" value="REGUCALCIN"/>
    <property type="match status" value="1"/>
</dbReference>
<reference evidence="6 7" key="1">
    <citation type="submission" date="2024-06" db="EMBL/GenBank/DDBJ databases">
        <title>Genomic Encyclopedia of Type Strains, Phase IV (KMG-IV): sequencing the most valuable type-strain genomes for metagenomic binning, comparative biology and taxonomic classification.</title>
        <authorList>
            <person name="Goeker M."/>
        </authorList>
    </citation>
    <scope>NUCLEOTIDE SEQUENCE [LARGE SCALE GENOMIC DNA]</scope>
    <source>
        <strain evidence="6 7">DSM 27865</strain>
    </source>
</reference>
<dbReference type="SUPFAM" id="SSF55781">
    <property type="entry name" value="GAF domain-like"/>
    <property type="match status" value="1"/>
</dbReference>
<accession>A0ABV2N080</accession>
<keyword evidence="7" id="KW-1185">Reference proteome</keyword>
<proteinExistence type="inferred from homology"/>
<dbReference type="Proteomes" id="UP001549076">
    <property type="component" value="Unassembled WGS sequence"/>
</dbReference>
<feature type="domain" description="IclR-ED" evidence="5">
    <location>
        <begin position="72"/>
        <end position="254"/>
    </location>
</feature>
<name>A0ABV2N080_9HYPH</name>
<dbReference type="PANTHER" id="PTHR10907">
    <property type="entry name" value="REGUCALCIN"/>
    <property type="match status" value="1"/>
</dbReference>
<organism evidence="6 7">
    <name type="scientific">Aquamicrobium terrae</name>
    <dbReference type="NCBI Taxonomy" id="1324945"/>
    <lineage>
        <taxon>Bacteria</taxon>
        <taxon>Pseudomonadati</taxon>
        <taxon>Pseudomonadota</taxon>
        <taxon>Alphaproteobacteria</taxon>
        <taxon>Hyphomicrobiales</taxon>
        <taxon>Phyllobacteriaceae</taxon>
        <taxon>Aquamicrobium</taxon>
    </lineage>
</organism>
<evidence type="ECO:0000256" key="1">
    <source>
        <dbReference type="ARBA" id="ARBA00008853"/>
    </source>
</evidence>
<dbReference type="Pfam" id="PF01614">
    <property type="entry name" value="IclR_C"/>
    <property type="match status" value="1"/>
</dbReference>
<dbReference type="SUPFAM" id="SSF63829">
    <property type="entry name" value="Calcium-dependent phosphotriesterase"/>
    <property type="match status" value="1"/>
</dbReference>
<dbReference type="SUPFAM" id="SSF46785">
    <property type="entry name" value="Winged helix' DNA-binding domain"/>
    <property type="match status" value="1"/>
</dbReference>
<dbReference type="Gene3D" id="2.120.10.30">
    <property type="entry name" value="TolB, C-terminal domain"/>
    <property type="match status" value="1"/>
</dbReference>
<evidence type="ECO:0000313" key="6">
    <source>
        <dbReference type="EMBL" id="MET3792467.1"/>
    </source>
</evidence>
<dbReference type="InterPro" id="IPR014757">
    <property type="entry name" value="Tscrpt_reg_IclR_C"/>
</dbReference>
<dbReference type="Pfam" id="PF09339">
    <property type="entry name" value="HTH_IclR"/>
    <property type="match status" value="1"/>
</dbReference>
<feature type="domain" description="HTH iclR-type" evidence="4">
    <location>
        <begin position="9"/>
        <end position="71"/>
    </location>
</feature>
<evidence type="ECO:0000259" key="5">
    <source>
        <dbReference type="PROSITE" id="PS51078"/>
    </source>
</evidence>
<protein>
    <submittedName>
        <fullName evidence="6">Sugar lactone lactonase YvrE/DNA-binding IclR family transcriptional regulator</fullName>
    </submittedName>
</protein>
<keyword evidence="2" id="KW-0805">Transcription regulation</keyword>
<dbReference type="InterPro" id="IPR036388">
    <property type="entry name" value="WH-like_DNA-bd_sf"/>
</dbReference>
<dbReference type="PROSITE" id="PS51077">
    <property type="entry name" value="HTH_ICLR"/>
    <property type="match status" value="1"/>
</dbReference>
<dbReference type="PROSITE" id="PS51078">
    <property type="entry name" value="ICLR_ED"/>
    <property type="match status" value="1"/>
</dbReference>
<comment type="caution">
    <text evidence="6">The sequence shown here is derived from an EMBL/GenBank/DDBJ whole genome shotgun (WGS) entry which is preliminary data.</text>
</comment>
<evidence type="ECO:0000256" key="2">
    <source>
        <dbReference type="ARBA" id="ARBA00023015"/>
    </source>
</evidence>
<dbReference type="Gene3D" id="3.30.450.40">
    <property type="match status" value="1"/>
</dbReference>
<dbReference type="Pfam" id="PF08450">
    <property type="entry name" value="SGL"/>
    <property type="match status" value="1"/>
</dbReference>
<sequence>MKPETPGGTAALSKGLTLLDMVADAPEPLRFAELVKASGLPKPTFARILRTLIAYGLVRQDEASGTYVLGQRFLEMSHRVWDSFDLVSAALPELQRLAAELGETAALCRLDGTMVQYLAERSDDGLAVRVEVGRRVPIHCTAGGKALLAFQDPAMGRALMERLTLDGFTRQTLTTPETLQADLTLTRARGYSVSYEEHLTGVNSVAAPVMGRDNTPIGALVVLGPSSRLDASNIHPAGRELIGAARRITGAAGAVAITSRPRPRTRTGIQMAELTCVLPWGAQLGESPVWHPQERLLYWVDILHPAVYRFDPRTGRNESCETGKLVSAIIPVEGGRLLVASQDGVEWLDFSSGALAPFSSPESGIPDNRLNDAKRGPDGAIWIGSMRIDASKPTGALYRIDAQGAFERKEGGIIVSNGLGWSPDGRTLYFVDTVPGLIHAYDFDPDRGALGARREFARVAVADGRPDGLSVDAEGGVWCAIWDGWCVRRYLPDGNLDQVIELPVPRPTSVSFGGDDLGTLFITSARTRLPASTLADAPLSGGLFACRPGVAGAPTELFQG</sequence>
<dbReference type="InterPro" id="IPR005471">
    <property type="entry name" value="Tscrpt_reg_IclR_N"/>
</dbReference>
<dbReference type="InterPro" id="IPR013658">
    <property type="entry name" value="SGL"/>
</dbReference>
<evidence type="ECO:0000259" key="4">
    <source>
        <dbReference type="PROSITE" id="PS51077"/>
    </source>
</evidence>
<dbReference type="InterPro" id="IPR011042">
    <property type="entry name" value="6-blade_b-propeller_TolB-like"/>
</dbReference>
<dbReference type="InterPro" id="IPR029016">
    <property type="entry name" value="GAF-like_dom_sf"/>
</dbReference>
<evidence type="ECO:0000256" key="3">
    <source>
        <dbReference type="ARBA" id="ARBA00023163"/>
    </source>
</evidence>
<gene>
    <name evidence="6" type="ORF">ABID37_002684</name>
</gene>
<dbReference type="PRINTS" id="PR01790">
    <property type="entry name" value="SMP30FAMILY"/>
</dbReference>
<dbReference type="InterPro" id="IPR005511">
    <property type="entry name" value="SMP-30"/>
</dbReference>